<dbReference type="EMBL" id="JAULSW010000002">
    <property type="protein sequence ID" value="KAK3389854.1"/>
    <property type="molecule type" value="Genomic_DNA"/>
</dbReference>
<dbReference type="AlphaFoldDB" id="A0AAE0NYG2"/>
<name>A0AAE0NYG2_9PEZI</name>
<organism evidence="1 2">
    <name type="scientific">Podospora didyma</name>
    <dbReference type="NCBI Taxonomy" id="330526"/>
    <lineage>
        <taxon>Eukaryota</taxon>
        <taxon>Fungi</taxon>
        <taxon>Dikarya</taxon>
        <taxon>Ascomycota</taxon>
        <taxon>Pezizomycotina</taxon>
        <taxon>Sordariomycetes</taxon>
        <taxon>Sordariomycetidae</taxon>
        <taxon>Sordariales</taxon>
        <taxon>Podosporaceae</taxon>
        <taxon>Podospora</taxon>
    </lineage>
</organism>
<dbReference type="Proteomes" id="UP001285441">
    <property type="component" value="Unassembled WGS sequence"/>
</dbReference>
<evidence type="ECO:0000313" key="1">
    <source>
        <dbReference type="EMBL" id="KAK3389854.1"/>
    </source>
</evidence>
<accession>A0AAE0NYG2</accession>
<protein>
    <submittedName>
        <fullName evidence="1">Uncharacterized protein</fullName>
    </submittedName>
</protein>
<keyword evidence="2" id="KW-1185">Reference proteome</keyword>
<reference evidence="1" key="1">
    <citation type="journal article" date="2023" name="Mol. Phylogenet. Evol.">
        <title>Genome-scale phylogeny and comparative genomics of the fungal order Sordariales.</title>
        <authorList>
            <person name="Hensen N."/>
            <person name="Bonometti L."/>
            <person name="Westerberg I."/>
            <person name="Brannstrom I.O."/>
            <person name="Guillou S."/>
            <person name="Cros-Aarteil S."/>
            <person name="Calhoun S."/>
            <person name="Haridas S."/>
            <person name="Kuo A."/>
            <person name="Mondo S."/>
            <person name="Pangilinan J."/>
            <person name="Riley R."/>
            <person name="LaButti K."/>
            <person name="Andreopoulos B."/>
            <person name="Lipzen A."/>
            <person name="Chen C."/>
            <person name="Yan M."/>
            <person name="Daum C."/>
            <person name="Ng V."/>
            <person name="Clum A."/>
            <person name="Steindorff A."/>
            <person name="Ohm R.A."/>
            <person name="Martin F."/>
            <person name="Silar P."/>
            <person name="Natvig D.O."/>
            <person name="Lalanne C."/>
            <person name="Gautier V."/>
            <person name="Ament-Velasquez S.L."/>
            <person name="Kruys A."/>
            <person name="Hutchinson M.I."/>
            <person name="Powell A.J."/>
            <person name="Barry K."/>
            <person name="Miller A.N."/>
            <person name="Grigoriev I.V."/>
            <person name="Debuchy R."/>
            <person name="Gladieux P."/>
            <person name="Hiltunen Thoren M."/>
            <person name="Johannesson H."/>
        </authorList>
    </citation>
    <scope>NUCLEOTIDE SEQUENCE</scope>
    <source>
        <strain evidence="1">CBS 232.78</strain>
    </source>
</reference>
<gene>
    <name evidence="1" type="ORF">B0H63DRAFT_556941</name>
</gene>
<proteinExistence type="predicted"/>
<evidence type="ECO:0000313" key="2">
    <source>
        <dbReference type="Proteomes" id="UP001285441"/>
    </source>
</evidence>
<reference evidence="1" key="2">
    <citation type="submission" date="2023-06" db="EMBL/GenBank/DDBJ databases">
        <authorList>
            <consortium name="Lawrence Berkeley National Laboratory"/>
            <person name="Haridas S."/>
            <person name="Hensen N."/>
            <person name="Bonometti L."/>
            <person name="Westerberg I."/>
            <person name="Brannstrom I.O."/>
            <person name="Guillou S."/>
            <person name="Cros-Aarteil S."/>
            <person name="Calhoun S."/>
            <person name="Kuo A."/>
            <person name="Mondo S."/>
            <person name="Pangilinan J."/>
            <person name="Riley R."/>
            <person name="LaButti K."/>
            <person name="Andreopoulos B."/>
            <person name="Lipzen A."/>
            <person name="Chen C."/>
            <person name="Yanf M."/>
            <person name="Daum C."/>
            <person name="Ng V."/>
            <person name="Clum A."/>
            <person name="Steindorff A."/>
            <person name="Ohm R."/>
            <person name="Martin F."/>
            <person name="Silar P."/>
            <person name="Natvig D."/>
            <person name="Lalanne C."/>
            <person name="Gautier V."/>
            <person name="Ament-velasquez S.L."/>
            <person name="Kruys A."/>
            <person name="Hutchinson M.I."/>
            <person name="Powell A.J."/>
            <person name="Barry K."/>
            <person name="Miller A.N."/>
            <person name="Grigoriev I.V."/>
            <person name="Debuchy R."/>
            <person name="Gladieux P."/>
            <person name="Thoren M.H."/>
            <person name="Johannesson H."/>
        </authorList>
    </citation>
    <scope>NUCLEOTIDE SEQUENCE</scope>
    <source>
        <strain evidence="1">CBS 232.78</strain>
    </source>
</reference>
<sequence length="240" mass="27832">MFEALERAIEIQRKKIAKEAGGIRDSQDYGNELLMHLHSVRIMFDLRRIRALGPGPDSDQYQLTHLDYMLLGWNQKATRMHDKVYGLLGLIGESTSDCVNNQSRSFAVDYTIPAEATFALYTWFMLSQDRRLTSLSLARDVETQRRLAAALTWSESGLWSGLAPNWSKLSGKFEWMLKHPIDEQEKTSWKDNKRTSLAELQSRWDVFLHEVDVDGHVQDTVDTLHHGHRVDTFFLVFRYL</sequence>
<comment type="caution">
    <text evidence="1">The sequence shown here is derived from an EMBL/GenBank/DDBJ whole genome shotgun (WGS) entry which is preliminary data.</text>
</comment>